<reference evidence="2 3" key="1">
    <citation type="submission" date="2014-06" db="EMBL/GenBank/DDBJ databases">
        <title>Evolutionary Origins and Diversification of the Mycorrhizal Mutualists.</title>
        <authorList>
            <consortium name="DOE Joint Genome Institute"/>
            <consortium name="Mycorrhizal Genomics Consortium"/>
            <person name="Kohler A."/>
            <person name="Kuo A."/>
            <person name="Nagy L.G."/>
            <person name="Floudas D."/>
            <person name="Copeland A."/>
            <person name="Barry K.W."/>
            <person name="Cichocki N."/>
            <person name="Veneault-Fourrey C."/>
            <person name="LaButti K."/>
            <person name="Lindquist E.A."/>
            <person name="Lipzen A."/>
            <person name="Lundell T."/>
            <person name="Morin E."/>
            <person name="Murat C."/>
            <person name="Riley R."/>
            <person name="Ohm R."/>
            <person name="Sun H."/>
            <person name="Tunlid A."/>
            <person name="Henrissat B."/>
            <person name="Grigoriev I.V."/>
            <person name="Hibbett D.S."/>
            <person name="Martin F."/>
        </authorList>
    </citation>
    <scope>NUCLEOTIDE SEQUENCE [LARGE SCALE GENOMIC DNA]</scope>
    <source>
        <strain evidence="2 3">SS14</strain>
    </source>
</reference>
<protein>
    <submittedName>
        <fullName evidence="2">Uncharacterized protein</fullName>
    </submittedName>
</protein>
<sequence>MYVHVLSRHLALDAAVVLSMPLKVHPRLLKDEDAKPRPAKVAKETLKPDKGKGRVDLPAASSSKASYVVADSARPAPVTAVPTGPFLHGGSAANPLLQQLACQLDPAETAAREDAHALCQYQAGEINNLHMQLNQQQTDNQRLWDEVLAWQHHFDQAERCCDQLQTQLHMMMMNTMIGGHQPEMPQIRGSAFDFRSDRSSASSSSGMSSSSRFGGSVFNFRSDVPMASSSSSGALSNPPTSLMDAHITPRRWNELQYD</sequence>
<evidence type="ECO:0000313" key="2">
    <source>
        <dbReference type="EMBL" id="KIJ43748.1"/>
    </source>
</evidence>
<name>A0A0C9UL03_SPHS4</name>
<dbReference type="EMBL" id="KN837121">
    <property type="protein sequence ID" value="KIJ43748.1"/>
    <property type="molecule type" value="Genomic_DNA"/>
</dbReference>
<feature type="compositionally biased region" description="Basic and acidic residues" evidence="1">
    <location>
        <begin position="33"/>
        <end position="55"/>
    </location>
</feature>
<dbReference type="Proteomes" id="UP000054279">
    <property type="component" value="Unassembled WGS sequence"/>
</dbReference>
<dbReference type="HOGENOM" id="CLU_1078374_0_0_1"/>
<gene>
    <name evidence="2" type="ORF">M422DRAFT_252995</name>
</gene>
<accession>A0A0C9UL03</accession>
<feature type="region of interest" description="Disordered" evidence="1">
    <location>
        <begin position="33"/>
        <end position="58"/>
    </location>
</feature>
<keyword evidence="3" id="KW-1185">Reference proteome</keyword>
<feature type="region of interest" description="Disordered" evidence="1">
    <location>
        <begin position="225"/>
        <end position="248"/>
    </location>
</feature>
<organism evidence="2 3">
    <name type="scientific">Sphaerobolus stellatus (strain SS14)</name>
    <dbReference type="NCBI Taxonomy" id="990650"/>
    <lineage>
        <taxon>Eukaryota</taxon>
        <taxon>Fungi</taxon>
        <taxon>Dikarya</taxon>
        <taxon>Basidiomycota</taxon>
        <taxon>Agaricomycotina</taxon>
        <taxon>Agaricomycetes</taxon>
        <taxon>Phallomycetidae</taxon>
        <taxon>Geastrales</taxon>
        <taxon>Sphaerobolaceae</taxon>
        <taxon>Sphaerobolus</taxon>
    </lineage>
</organism>
<proteinExistence type="predicted"/>
<evidence type="ECO:0000313" key="3">
    <source>
        <dbReference type="Proteomes" id="UP000054279"/>
    </source>
</evidence>
<evidence type="ECO:0000256" key="1">
    <source>
        <dbReference type="SAM" id="MobiDB-lite"/>
    </source>
</evidence>
<dbReference type="AlphaFoldDB" id="A0A0C9UL03"/>